<dbReference type="Pfam" id="PF01593">
    <property type="entry name" value="Amino_oxidase"/>
    <property type="match status" value="1"/>
</dbReference>
<reference evidence="8" key="1">
    <citation type="journal article" date="2023" name="Microbiol Resour">
        <title>Genome Sequences of Rhodoplanes serenus and Two Thermotolerant Strains, Rhodoplanes tepidamans and 'Rhodoplanes cryptolactis,' Further Refine the Genus.</title>
        <authorList>
            <person name="Rayyan A.A."/>
            <person name="Kyndt J.A."/>
        </authorList>
    </citation>
    <scope>NUCLEOTIDE SEQUENCE</scope>
    <source>
        <strain evidence="8">DSM 9987</strain>
    </source>
</reference>
<dbReference type="GO" id="GO:0016491">
    <property type="term" value="F:oxidoreductase activity"/>
    <property type="evidence" value="ECO:0007669"/>
    <property type="project" value="UniProtKB-KW"/>
</dbReference>
<feature type="domain" description="Amine oxidase" evidence="7">
    <location>
        <begin position="14"/>
        <end position="499"/>
    </location>
</feature>
<reference evidence="8" key="2">
    <citation type="submission" date="2023-02" db="EMBL/GenBank/DDBJ databases">
        <authorList>
            <person name="Rayyan A."/>
            <person name="Meyer T."/>
            <person name="Kyndt J.A."/>
        </authorList>
    </citation>
    <scope>NUCLEOTIDE SEQUENCE</scope>
    <source>
        <strain evidence="8">DSM 9987</strain>
    </source>
</reference>
<keyword evidence="4 5" id="KW-0560">Oxidoreductase</keyword>
<evidence type="ECO:0000313" key="9">
    <source>
        <dbReference type="Proteomes" id="UP001165652"/>
    </source>
</evidence>
<dbReference type="EC" id="1.-.-.-" evidence="8"/>
<dbReference type="Gene3D" id="3.50.50.60">
    <property type="entry name" value="FAD/NAD(P)-binding domain"/>
    <property type="match status" value="2"/>
</dbReference>
<dbReference type="PANTHER" id="PTHR43734">
    <property type="entry name" value="PHYTOENE DESATURASE"/>
    <property type="match status" value="1"/>
</dbReference>
<dbReference type="InterPro" id="IPR002937">
    <property type="entry name" value="Amino_oxidase"/>
</dbReference>
<name>A0ABT5J4Q2_RHOTP</name>
<evidence type="ECO:0000256" key="6">
    <source>
        <dbReference type="SAM" id="MobiDB-lite"/>
    </source>
</evidence>
<evidence type="ECO:0000256" key="3">
    <source>
        <dbReference type="ARBA" id="ARBA00022746"/>
    </source>
</evidence>
<evidence type="ECO:0000256" key="4">
    <source>
        <dbReference type="ARBA" id="ARBA00023002"/>
    </source>
</evidence>
<evidence type="ECO:0000256" key="2">
    <source>
        <dbReference type="ARBA" id="ARBA00006046"/>
    </source>
</evidence>
<dbReference type="SUPFAM" id="SSF51905">
    <property type="entry name" value="FAD/NAD(P)-binding domain"/>
    <property type="match status" value="1"/>
</dbReference>
<gene>
    <name evidence="8" type="primary">crtI</name>
    <name evidence="8" type="ORF">PQJ73_02880</name>
</gene>
<sequence length="522" mass="54918">MGGESAIVVGAGAGGLSAALDLALAGFAVTVVETAAGPGGKMREVVVGGRGVDAGPTVFTMRWVFDELFAAAGTTLADELALTPLDVLARHAWSGGGRLDLHADTGRSADAIGDFAGAAEARHFRAFCDRAARIYKTLEEPFLRAERCRSPLDLVRRLGLSRLPEVLAISPFATLWGALGRHFRDPRLRQLFGRYATYCGSSPFLAPATLMLIAHVEQQGVWVIDGGMHRLAEALVRAAQRHGAVFRFGAPVDTVLVERGRAAGVVLAGGERLAADVVILNADVSAVAEGRFGTALRRTARGVPQAARSLSAVTWCLVAEADGFPLHHHTVFFSDDYLAEFDRLQRDRRLPDDPTVYVCAEDRDFGSRGAGTARSDGAPGGPERLLVLVNAPPTGDATPPSAAALAACGHAAFDRLRRCGLVLRHRPEDSVVTTPVDFHRLFPGTGGALYGRASHGWMASFQRPGSRTRIPGLYLAGGSTHPGPGVPMAALSGRLAAAAATADRDSTSRSRRAGICGGTSTR</sequence>
<feature type="region of interest" description="Disordered" evidence="6">
    <location>
        <begin position="502"/>
        <end position="522"/>
    </location>
</feature>
<dbReference type="InterPro" id="IPR014105">
    <property type="entry name" value="Carotenoid/retinoid_OxRdtase"/>
</dbReference>
<proteinExistence type="inferred from homology"/>
<comment type="pathway">
    <text evidence="1 5">Carotenoid biosynthesis.</text>
</comment>
<evidence type="ECO:0000256" key="1">
    <source>
        <dbReference type="ARBA" id="ARBA00004829"/>
    </source>
</evidence>
<comment type="caution">
    <text evidence="8">The sequence shown here is derived from an EMBL/GenBank/DDBJ whole genome shotgun (WGS) entry which is preliminary data.</text>
</comment>
<evidence type="ECO:0000259" key="7">
    <source>
        <dbReference type="Pfam" id="PF01593"/>
    </source>
</evidence>
<protein>
    <submittedName>
        <fullName evidence="8">Phytoene desaturase family protein</fullName>
        <ecNumber evidence="8">1.-.-.-</ecNumber>
    </submittedName>
</protein>
<dbReference type="RefSeq" id="WP_272775464.1">
    <property type="nucleotide sequence ID" value="NZ_JAQQLI010000002.1"/>
</dbReference>
<accession>A0ABT5J4Q2</accession>
<dbReference type="NCBIfam" id="NF045637">
    <property type="entry name" value="carotdesatCrtDProt"/>
    <property type="match status" value="1"/>
</dbReference>
<dbReference type="NCBIfam" id="TIGR02734">
    <property type="entry name" value="crtI_fam"/>
    <property type="match status" value="1"/>
</dbReference>
<dbReference type="EMBL" id="JAQQLI010000002">
    <property type="protein sequence ID" value="MDC7784618.1"/>
    <property type="molecule type" value="Genomic_DNA"/>
</dbReference>
<dbReference type="PANTHER" id="PTHR43734:SF7">
    <property type="entry name" value="4,4'-DIAPONEUROSPORENE OXYGENASE"/>
    <property type="match status" value="1"/>
</dbReference>
<evidence type="ECO:0000313" key="8">
    <source>
        <dbReference type="EMBL" id="MDC7784618.1"/>
    </source>
</evidence>
<keyword evidence="9" id="KW-1185">Reference proteome</keyword>
<dbReference type="InterPro" id="IPR036188">
    <property type="entry name" value="FAD/NAD-bd_sf"/>
</dbReference>
<keyword evidence="3 5" id="KW-0125">Carotenoid biosynthesis</keyword>
<dbReference type="InterPro" id="IPR054841">
    <property type="entry name" value="carotdesatCrtD"/>
</dbReference>
<comment type="similarity">
    <text evidence="2 5">Belongs to the carotenoid/retinoid oxidoreductase family.</text>
</comment>
<evidence type="ECO:0000256" key="5">
    <source>
        <dbReference type="RuleBase" id="RU362075"/>
    </source>
</evidence>
<organism evidence="8 9">
    <name type="scientific">Rhodoplanes tepidamans</name>
    <name type="common">Rhodoplanes cryptolactis</name>
    <dbReference type="NCBI Taxonomy" id="200616"/>
    <lineage>
        <taxon>Bacteria</taxon>
        <taxon>Pseudomonadati</taxon>
        <taxon>Pseudomonadota</taxon>
        <taxon>Alphaproteobacteria</taxon>
        <taxon>Hyphomicrobiales</taxon>
        <taxon>Nitrobacteraceae</taxon>
        <taxon>Rhodoplanes</taxon>
    </lineage>
</organism>
<dbReference type="Proteomes" id="UP001165652">
    <property type="component" value="Unassembled WGS sequence"/>
</dbReference>